<dbReference type="FunFam" id="3.40.50.10440:FF:000001">
    <property type="entry name" value="Dihydroxyacetone kinase, DhaK subunit"/>
    <property type="match status" value="1"/>
</dbReference>
<dbReference type="PANTHER" id="PTHR28629:SF4">
    <property type="entry name" value="TRIOKINASE_FMN CYCLASE"/>
    <property type="match status" value="1"/>
</dbReference>
<gene>
    <name evidence="2" type="primary">dhaK</name>
    <name evidence="2" type="ORF">KK488_19310</name>
</gene>
<dbReference type="InterPro" id="IPR004006">
    <property type="entry name" value="DhaK_dom"/>
</dbReference>
<dbReference type="Proteomes" id="UP001138757">
    <property type="component" value="Unassembled WGS sequence"/>
</dbReference>
<keyword evidence="3" id="KW-1185">Reference proteome</keyword>
<evidence type="ECO:0000313" key="3">
    <source>
        <dbReference type="Proteomes" id="UP001138757"/>
    </source>
</evidence>
<dbReference type="GO" id="GO:0019563">
    <property type="term" value="P:glycerol catabolic process"/>
    <property type="evidence" value="ECO:0007669"/>
    <property type="project" value="TreeGrafter"/>
</dbReference>
<keyword evidence="2" id="KW-0418">Kinase</keyword>
<organism evidence="2 3">
    <name type="scientific">Sphingobium nicotianae</name>
    <dbReference type="NCBI Taxonomy" id="2782607"/>
    <lineage>
        <taxon>Bacteria</taxon>
        <taxon>Pseudomonadati</taxon>
        <taxon>Pseudomonadota</taxon>
        <taxon>Alphaproteobacteria</taxon>
        <taxon>Sphingomonadales</taxon>
        <taxon>Sphingomonadaceae</taxon>
        <taxon>Sphingobium</taxon>
    </lineage>
</organism>
<proteinExistence type="predicted"/>
<name>A0A9X1ITA1_9SPHN</name>
<dbReference type="EC" id="2.7.1.121" evidence="2"/>
<dbReference type="GO" id="GO:0005829">
    <property type="term" value="C:cytosol"/>
    <property type="evidence" value="ECO:0007669"/>
    <property type="project" value="TreeGrafter"/>
</dbReference>
<dbReference type="Gene3D" id="3.40.50.10440">
    <property type="entry name" value="Dihydroxyacetone kinase, domain 1"/>
    <property type="match status" value="1"/>
</dbReference>
<reference evidence="2" key="1">
    <citation type="submission" date="2021-05" db="EMBL/GenBank/DDBJ databases">
        <title>Genome of Sphingobium sp. strain.</title>
        <authorList>
            <person name="Fan R."/>
        </authorList>
    </citation>
    <scope>NUCLEOTIDE SEQUENCE</scope>
    <source>
        <strain evidence="2">H33</strain>
    </source>
</reference>
<dbReference type="InterPro" id="IPR050861">
    <property type="entry name" value="Dihydroxyacetone_Kinase"/>
</dbReference>
<evidence type="ECO:0000313" key="2">
    <source>
        <dbReference type="EMBL" id="MBT2189102.1"/>
    </source>
</evidence>
<dbReference type="Gene3D" id="3.30.1180.20">
    <property type="entry name" value="Dihydroxyacetone kinase, domain 2"/>
    <property type="match status" value="1"/>
</dbReference>
<dbReference type="AlphaFoldDB" id="A0A9X1ITA1"/>
<keyword evidence="2" id="KW-0808">Transferase</keyword>
<dbReference type="Pfam" id="PF02733">
    <property type="entry name" value="Dak1"/>
    <property type="match status" value="1"/>
</dbReference>
<dbReference type="SUPFAM" id="SSF82549">
    <property type="entry name" value="DAK1/DegV-like"/>
    <property type="match status" value="1"/>
</dbReference>
<dbReference type="PROSITE" id="PS51481">
    <property type="entry name" value="DHAK"/>
    <property type="match status" value="1"/>
</dbReference>
<sequence length="329" mass="34311">MTKFLNRPEDAVTESLRGFARAHADLVHLEDQPRFVRRKTLTPGKVALISGGGSGHDPMHAGFVGRGMLDAAVPGEVFSSPSTEQILAAAEAVGSDAGLLCIIKNYAGDLMNFEMAMELYDGPNASMVVQDDVGAAGGSATVGRRGVAGTVVVEKIVGAFAEQGGDLEGCRLLAESVAAATRSMGVALGGCRVPTSEKPNLELPLGEMEIGVGIHGEPGRRRGPITSADAIVEELMETLLADMQPKAATPLLLFINGLGGTPPMEQYILYDAAARILDAKGLTVARSIVAPLCSSLEMPGASITLTALDDQMLALWDDPVHTPGLRWGV</sequence>
<comment type="caution">
    <text evidence="2">The sequence shown here is derived from an EMBL/GenBank/DDBJ whole genome shotgun (WGS) entry which is preliminary data.</text>
</comment>
<feature type="domain" description="DhaK" evidence="1">
    <location>
        <begin position="7"/>
        <end position="327"/>
    </location>
</feature>
<evidence type="ECO:0000259" key="1">
    <source>
        <dbReference type="PROSITE" id="PS51481"/>
    </source>
</evidence>
<dbReference type="GO" id="GO:0004371">
    <property type="term" value="F:glycerone kinase activity"/>
    <property type="evidence" value="ECO:0007669"/>
    <property type="project" value="InterPro"/>
</dbReference>
<dbReference type="GO" id="GO:0047324">
    <property type="term" value="F:phosphoenolpyruvate-glycerone phosphotransferase activity"/>
    <property type="evidence" value="ECO:0007669"/>
    <property type="project" value="UniProtKB-EC"/>
</dbReference>
<protein>
    <submittedName>
        <fullName evidence="2">Dihydroxyacetone kinase subunit DhaK</fullName>
        <ecNumber evidence="2">2.7.1.121</ecNumber>
    </submittedName>
</protein>
<dbReference type="EMBL" id="JAHGAW010000015">
    <property type="protein sequence ID" value="MBT2189102.1"/>
    <property type="molecule type" value="Genomic_DNA"/>
</dbReference>
<dbReference type="PANTHER" id="PTHR28629">
    <property type="entry name" value="TRIOKINASE/FMN CYCLASE"/>
    <property type="match status" value="1"/>
</dbReference>
<accession>A0A9X1ITA1</accession>
<dbReference type="RefSeq" id="WP_214625362.1">
    <property type="nucleotide sequence ID" value="NZ_JAHGAW010000015.1"/>
</dbReference>